<evidence type="ECO:0000256" key="3">
    <source>
        <dbReference type="ARBA" id="ARBA00022801"/>
    </source>
</evidence>
<evidence type="ECO:0000313" key="8">
    <source>
        <dbReference type="EMBL" id="CUA86158.1"/>
    </source>
</evidence>
<dbReference type="Gene3D" id="3.40.50.200">
    <property type="entry name" value="Peptidase S8/S53 domain"/>
    <property type="match status" value="1"/>
</dbReference>
<keyword evidence="6" id="KW-0732">Signal</keyword>
<dbReference type="EMBL" id="CYHB01000003">
    <property type="protein sequence ID" value="CUA86158.1"/>
    <property type="molecule type" value="Genomic_DNA"/>
</dbReference>
<dbReference type="PROSITE" id="PS51892">
    <property type="entry name" value="SUBTILASE"/>
    <property type="match status" value="1"/>
</dbReference>
<evidence type="ECO:0000256" key="1">
    <source>
        <dbReference type="ARBA" id="ARBA00011073"/>
    </source>
</evidence>
<dbReference type="Proteomes" id="UP000182598">
    <property type="component" value="Unassembled WGS sequence"/>
</dbReference>
<name>A0A0K6H5R0_9GAMM</name>
<dbReference type="PANTHER" id="PTHR43806:SF11">
    <property type="entry name" value="CEREVISIN-RELATED"/>
    <property type="match status" value="1"/>
</dbReference>
<keyword evidence="2 5" id="KW-0645">Protease</keyword>
<dbReference type="SUPFAM" id="SSF52743">
    <property type="entry name" value="Subtilisin-like"/>
    <property type="match status" value="1"/>
</dbReference>
<reference evidence="9" key="1">
    <citation type="submission" date="2015-08" db="EMBL/GenBank/DDBJ databases">
        <authorList>
            <person name="Varghese N."/>
        </authorList>
    </citation>
    <scope>NUCLEOTIDE SEQUENCE [LARGE SCALE GENOMIC DNA]</scope>
    <source>
        <strain evidence="9">DSM 27808</strain>
    </source>
</reference>
<dbReference type="AlphaFoldDB" id="A0A0K6H5R0"/>
<organism evidence="8 9">
    <name type="scientific">Pseudidiomarina woesei</name>
    <dbReference type="NCBI Taxonomy" id="1381080"/>
    <lineage>
        <taxon>Bacteria</taxon>
        <taxon>Pseudomonadati</taxon>
        <taxon>Pseudomonadota</taxon>
        <taxon>Gammaproteobacteria</taxon>
        <taxon>Alteromonadales</taxon>
        <taxon>Idiomarinaceae</taxon>
        <taxon>Pseudidiomarina</taxon>
    </lineage>
</organism>
<keyword evidence="3 5" id="KW-0378">Hydrolase</keyword>
<comment type="similarity">
    <text evidence="1 5">Belongs to the peptidase S8 family.</text>
</comment>
<dbReference type="CDD" id="cd05561">
    <property type="entry name" value="Peptidases_S8_4"/>
    <property type="match status" value="1"/>
</dbReference>
<dbReference type="PRINTS" id="PR00723">
    <property type="entry name" value="SUBTILISIN"/>
</dbReference>
<keyword evidence="4 5" id="KW-0720">Serine protease</keyword>
<keyword evidence="9" id="KW-1185">Reference proteome</keyword>
<dbReference type="InterPro" id="IPR050131">
    <property type="entry name" value="Peptidase_S8_subtilisin-like"/>
</dbReference>
<protein>
    <submittedName>
        <fullName evidence="8">Subtilase family</fullName>
    </submittedName>
</protein>
<dbReference type="InterPro" id="IPR022398">
    <property type="entry name" value="Peptidase_S8_His-AS"/>
</dbReference>
<evidence type="ECO:0000313" key="9">
    <source>
        <dbReference type="Proteomes" id="UP000182598"/>
    </source>
</evidence>
<dbReference type="InterPro" id="IPR023828">
    <property type="entry name" value="Peptidase_S8_Ser-AS"/>
</dbReference>
<evidence type="ECO:0000259" key="7">
    <source>
        <dbReference type="Pfam" id="PF00082"/>
    </source>
</evidence>
<dbReference type="Pfam" id="PF00082">
    <property type="entry name" value="Peptidase_S8"/>
    <property type="match status" value="1"/>
</dbReference>
<evidence type="ECO:0000256" key="5">
    <source>
        <dbReference type="PROSITE-ProRule" id="PRU01240"/>
    </source>
</evidence>
<dbReference type="OrthoDB" id="5405281at2"/>
<evidence type="ECO:0000256" key="6">
    <source>
        <dbReference type="SAM" id="SignalP"/>
    </source>
</evidence>
<dbReference type="PROSITE" id="PS00137">
    <property type="entry name" value="SUBTILASE_HIS"/>
    <property type="match status" value="1"/>
</dbReference>
<proteinExistence type="inferred from homology"/>
<evidence type="ECO:0000256" key="2">
    <source>
        <dbReference type="ARBA" id="ARBA00022670"/>
    </source>
</evidence>
<sequence>MSRLKLAYIAQLVAVAAAFTAIASAHGQIAPVTRQVDEVIQQRVTDQVHGQISRRVEQRVSATVVDDIVDMNSVDLQRVTQQARPDVNGLLAVTNQDGTLAFNEVRLANGSRAIEHEWLLHIDANALDDMRAVLRQLGAQLKTAQTLPALGLTVIHFRAEQDFSAETLQRHMQQAIAAADMFEPRRSRLQSAVQQTLTPHYIYAAQAAAANSAATPGSALQQKTWCQTPVRIGMVDTLIETSHPGFAKSQLVQREFVTDALTQPVAHGTAVAGLLVAQQQNFESLAPNAQLYNGAIFYRQGDLHQGAALMPLLQALNWLAEQQVKVINLSLTGPANSLLQTAVEKLSERDIVLVAAAGNDGPMARVLYPAGYEQVLAVTAVNQQRQLYRWANQGAHIELSALGVRVMTTRHNGAVGHETGTSMAAPVVTAAAACLWAQSPQLSAQQLRQQLQRMAQDLGEKGRDPQFGYGLVATKN</sequence>
<feature type="signal peptide" evidence="6">
    <location>
        <begin position="1"/>
        <end position="25"/>
    </location>
</feature>
<dbReference type="PROSITE" id="PS00138">
    <property type="entry name" value="SUBTILASE_SER"/>
    <property type="match status" value="1"/>
</dbReference>
<feature type="domain" description="Peptidase S8/S53" evidence="7">
    <location>
        <begin position="230"/>
        <end position="470"/>
    </location>
</feature>
<dbReference type="GO" id="GO:0004252">
    <property type="term" value="F:serine-type endopeptidase activity"/>
    <property type="evidence" value="ECO:0007669"/>
    <property type="project" value="UniProtKB-UniRule"/>
</dbReference>
<feature type="active site" description="Charge relay system" evidence="5">
    <location>
        <position position="267"/>
    </location>
</feature>
<feature type="active site" description="Charge relay system" evidence="5">
    <location>
        <position position="422"/>
    </location>
</feature>
<evidence type="ECO:0000256" key="4">
    <source>
        <dbReference type="ARBA" id="ARBA00022825"/>
    </source>
</evidence>
<dbReference type="RefSeq" id="WP_055439085.1">
    <property type="nucleotide sequence ID" value="NZ_CYHB01000003.1"/>
</dbReference>
<dbReference type="InterPro" id="IPR000209">
    <property type="entry name" value="Peptidase_S8/S53_dom"/>
</dbReference>
<dbReference type="GO" id="GO:0006508">
    <property type="term" value="P:proteolysis"/>
    <property type="evidence" value="ECO:0007669"/>
    <property type="project" value="UniProtKB-KW"/>
</dbReference>
<feature type="active site" description="Charge relay system" evidence="5">
    <location>
        <position position="236"/>
    </location>
</feature>
<feature type="chain" id="PRO_5005503809" evidence="6">
    <location>
        <begin position="26"/>
        <end position="476"/>
    </location>
</feature>
<gene>
    <name evidence="8" type="ORF">Ga0061064_1428</name>
</gene>
<accession>A0A0K6H5R0</accession>
<dbReference type="PANTHER" id="PTHR43806">
    <property type="entry name" value="PEPTIDASE S8"/>
    <property type="match status" value="1"/>
</dbReference>
<dbReference type="InterPro" id="IPR036852">
    <property type="entry name" value="Peptidase_S8/S53_dom_sf"/>
</dbReference>
<dbReference type="InterPro" id="IPR015500">
    <property type="entry name" value="Peptidase_S8_subtilisin-rel"/>
</dbReference>